<dbReference type="RefSeq" id="XP_002553389.1">
    <property type="nucleotide sequence ID" value="XM_002553343.1"/>
</dbReference>
<dbReference type="EMBL" id="CU928168">
    <property type="protein sequence ID" value="CAR22951.1"/>
    <property type="molecule type" value="Genomic_DNA"/>
</dbReference>
<dbReference type="GO" id="GO:0000045">
    <property type="term" value="P:autophagosome assembly"/>
    <property type="evidence" value="ECO:0007669"/>
    <property type="project" value="TreeGrafter"/>
</dbReference>
<dbReference type="GO" id="GO:0060090">
    <property type="term" value="F:molecular adaptor activity"/>
    <property type="evidence" value="ECO:0007669"/>
    <property type="project" value="TreeGrafter"/>
</dbReference>
<comment type="function">
    <text evidence="6">Autophagy-specific protein that functions in response to autophagy-inducing signals as a scaffold to recruit other ATG proteins to organize preautophagosomal structure (PAS) formation. Modulates the timing and magnitude of the autophagy response, such as the size of the sequestering vesicles. Plays particularly a role in pexophagy and nucleophagy.</text>
</comment>
<keyword evidence="7" id="KW-0175">Coiled coil</keyword>
<dbReference type="STRING" id="559295.C5DFJ6"/>
<dbReference type="GO" id="GO:0030295">
    <property type="term" value="F:protein kinase activator activity"/>
    <property type="evidence" value="ECO:0007669"/>
    <property type="project" value="TreeGrafter"/>
</dbReference>
<keyword evidence="4 6" id="KW-0072">Autophagy</keyword>
<dbReference type="DIP" id="DIP-60845N"/>
<dbReference type="Proteomes" id="UP000002036">
    <property type="component" value="Chromosome D"/>
</dbReference>
<evidence type="ECO:0000256" key="1">
    <source>
        <dbReference type="ARBA" id="ARBA00006259"/>
    </source>
</evidence>
<evidence type="ECO:0000256" key="4">
    <source>
        <dbReference type="ARBA" id="ARBA00023006"/>
    </source>
</evidence>
<gene>
    <name evidence="9" type="ordered locus">KLTH0D15642g</name>
</gene>
<dbReference type="InterPro" id="IPR045326">
    <property type="entry name" value="ATG17-like_dom"/>
</dbReference>
<dbReference type="PANTHER" id="PTHR28005:SF1">
    <property type="entry name" value="AUTOPHAGY-RELATED PROTEIN 17"/>
    <property type="match status" value="1"/>
</dbReference>
<reference evidence="9 10" key="1">
    <citation type="journal article" date="2009" name="Genome Res.">
        <title>Comparative genomics of protoploid Saccharomycetaceae.</title>
        <authorList>
            <consortium name="The Genolevures Consortium"/>
            <person name="Souciet J.-L."/>
            <person name="Dujon B."/>
            <person name="Gaillardin C."/>
            <person name="Johnston M."/>
            <person name="Baret P.V."/>
            <person name="Cliften P."/>
            <person name="Sherman D.J."/>
            <person name="Weissenbach J."/>
            <person name="Westhof E."/>
            <person name="Wincker P."/>
            <person name="Jubin C."/>
            <person name="Poulain J."/>
            <person name="Barbe V."/>
            <person name="Segurens B."/>
            <person name="Artiguenave F."/>
            <person name="Anthouard V."/>
            <person name="Vacherie B."/>
            <person name="Val M.-E."/>
            <person name="Fulton R.S."/>
            <person name="Minx P."/>
            <person name="Wilson R."/>
            <person name="Durrens P."/>
            <person name="Jean G."/>
            <person name="Marck C."/>
            <person name="Martin T."/>
            <person name="Nikolski M."/>
            <person name="Rolland T."/>
            <person name="Seret M.-L."/>
            <person name="Casaregola S."/>
            <person name="Despons L."/>
            <person name="Fairhead C."/>
            <person name="Fischer G."/>
            <person name="Lafontaine I."/>
            <person name="Leh V."/>
            <person name="Lemaire M."/>
            <person name="de Montigny J."/>
            <person name="Neuveglise C."/>
            <person name="Thierry A."/>
            <person name="Blanc-Lenfle I."/>
            <person name="Bleykasten C."/>
            <person name="Diffels J."/>
            <person name="Fritsch E."/>
            <person name="Frangeul L."/>
            <person name="Goeffon A."/>
            <person name="Jauniaux N."/>
            <person name="Kachouri-Lafond R."/>
            <person name="Payen C."/>
            <person name="Potier S."/>
            <person name="Pribylova L."/>
            <person name="Ozanne C."/>
            <person name="Richard G.-F."/>
            <person name="Sacerdot C."/>
            <person name="Straub M.-L."/>
            <person name="Talla E."/>
        </authorList>
    </citation>
    <scope>NUCLEOTIDE SEQUENCE [LARGE SCALE GENOMIC DNA]</scope>
    <source>
        <strain evidence="10">ATCC 56472 / CBS 6340 / NRRL Y-8284</strain>
    </source>
</reference>
<evidence type="ECO:0000259" key="8">
    <source>
        <dbReference type="Pfam" id="PF04108"/>
    </source>
</evidence>
<dbReference type="FunCoup" id="C5DFJ6">
    <property type="interactions" value="191"/>
</dbReference>
<evidence type="ECO:0000256" key="5">
    <source>
        <dbReference type="ARBA" id="ARBA00023136"/>
    </source>
</evidence>
<dbReference type="OrthoDB" id="1937984at2759"/>
<reference evidence="12" key="3">
    <citation type="journal article" date="2014" name="Nat. Struct. Mol. Biol.">
        <title>Structural basis of starvation-induced assembly of the autophagy initiation complex.</title>
        <authorList>
            <person name="Fujioka Y."/>
            <person name="Suzuki S.W."/>
            <person name="Yamamoto H."/>
            <person name="Kondo-Kakuta C."/>
            <person name="Kimura Y."/>
            <person name="Hirano H."/>
            <person name="Akada R."/>
            <person name="Inagaki F."/>
            <person name="Ohsumi Y."/>
            <person name="Noda N.N."/>
        </authorList>
    </citation>
    <scope>X-RAY CRYSTALLOGRAPHY (3.20 ANGSTROMS)</scope>
</reference>
<dbReference type="PDBsum" id="5JHF"/>
<reference evidence="13" key="4">
    <citation type="journal article" date="2016" name="Dev. Cell">
        <title>The Intrinsically Disordered Protein Atg13 Mediates Supramolecular Assembly of Autophagy Initiation Complexes.</title>
        <authorList>
            <person name="Yamamoto H."/>
            <person name="Fujioka Y."/>
            <person name="Suzuki S.W."/>
            <person name="Noshiro D."/>
            <person name="Suzuki H."/>
            <person name="Kondo-Kakuta C."/>
            <person name="Kimura Y."/>
            <person name="Hirano H."/>
            <person name="Ando T."/>
            <person name="Noda N.N."/>
            <person name="Ohsumi Y."/>
        </authorList>
    </citation>
    <scope>X-RAY CRYSTALLOGRAPHY (3.21 ANGSTROMS)</scope>
    <scope>DISULFIDE BONDS</scope>
</reference>
<evidence type="ECO:0007829" key="11">
    <source>
        <dbReference type="PDB" id="4HPQ"/>
    </source>
</evidence>
<dbReference type="KEGG" id="lth:KLTH0D15642g"/>
<dbReference type="InterPro" id="IPR007240">
    <property type="entry name" value="Atg17"/>
</dbReference>
<feature type="coiled-coil region" evidence="7">
    <location>
        <begin position="185"/>
        <end position="212"/>
    </location>
</feature>
<comment type="subcellular location">
    <subcellularLocation>
        <location evidence="6">Cytoplasm</location>
    </subcellularLocation>
    <subcellularLocation>
        <location evidence="6">Preautophagosomal structure membrane</location>
        <topology evidence="6">Peripheral membrane protein</topology>
    </subcellularLocation>
</comment>
<dbReference type="EvolutionaryTrace" id="C5DFJ6"/>
<name>C5DFJ6_LACTC</name>
<protein>
    <recommendedName>
        <fullName evidence="2 6">Autophagy-related protein 17</fullName>
    </recommendedName>
</protein>
<dbReference type="OMA" id="PENIWPN"/>
<dbReference type="eggNOG" id="ENOG502QQDW">
    <property type="taxonomic scope" value="Eukaryota"/>
</dbReference>
<evidence type="ECO:0007829" key="12">
    <source>
        <dbReference type="PDB" id="4P1W"/>
    </source>
</evidence>
<keyword evidence="3 6" id="KW-0963">Cytoplasm</keyword>
<dbReference type="HOGENOM" id="CLU_051526_0_0_1"/>
<dbReference type="AlphaFoldDB" id="C5DFJ6"/>
<dbReference type="IntAct" id="C5DFJ6">
    <property type="interactions" value="3"/>
</dbReference>
<reference evidence="11" key="2">
    <citation type="journal article" date="2012" name="Cell">
        <title>Architecture of the Atg17 complex as a scaffold for autophagosome biogenesis.</title>
        <authorList>
            <person name="Ragusa M.J."/>
            <person name="Stanley R.E."/>
            <person name="Hurley J.H."/>
        </authorList>
    </citation>
    <scope>X-RAY CRYSTALLOGRAPHY (3.06 ANGSTROMS)</scope>
</reference>
<dbReference type="PDBsum" id="4P1W"/>
<comment type="similarity">
    <text evidence="1 6">Belongs to the ATG17 family.</text>
</comment>
<dbReference type="GO" id="GO:1990316">
    <property type="term" value="C:Atg1/ULK1 kinase complex"/>
    <property type="evidence" value="ECO:0007669"/>
    <property type="project" value="TreeGrafter"/>
</dbReference>
<evidence type="ECO:0000313" key="9">
    <source>
        <dbReference type="EMBL" id="CAR22951.1"/>
    </source>
</evidence>
<keyword evidence="5" id="KW-0472">Membrane</keyword>
<feature type="disulfide bond" description="Interchain" evidence="13">
    <location>
        <position position="362"/>
    </location>
</feature>
<evidence type="ECO:0007829" key="13">
    <source>
        <dbReference type="PDB" id="5JHF"/>
    </source>
</evidence>
<dbReference type="SMR" id="C5DFJ6"/>
<dbReference type="GO" id="GO:0034045">
    <property type="term" value="C:phagophore assembly site membrane"/>
    <property type="evidence" value="ECO:0007669"/>
    <property type="project" value="UniProtKB-SubCell"/>
</dbReference>
<dbReference type="InParanoid" id="C5DFJ6"/>
<dbReference type="PDB" id="4HPQ">
    <property type="method" value="X-ray"/>
    <property type="resolution" value="3.06 A"/>
    <property type="chains" value="C/F=1-413"/>
</dbReference>
<evidence type="ECO:0000313" key="10">
    <source>
        <dbReference type="Proteomes" id="UP000002036"/>
    </source>
</evidence>
<dbReference type="PDBsum" id="4HPQ"/>
<dbReference type="PDB" id="4P1W">
    <property type="method" value="X-ray"/>
    <property type="resolution" value="3.20 A"/>
    <property type="chains" value="C/F=1-413"/>
</dbReference>
<dbReference type="PDB" id="5JHF">
    <property type="method" value="X-ray"/>
    <property type="resolution" value="3.21 A"/>
    <property type="chains" value="C/F=1-413"/>
</dbReference>
<keyword evidence="11 12" id="KW-0002">3D-structure</keyword>
<evidence type="ECO:0000256" key="3">
    <source>
        <dbReference type="ARBA" id="ARBA00022490"/>
    </source>
</evidence>
<evidence type="ECO:0000256" key="7">
    <source>
        <dbReference type="SAM" id="Coils"/>
    </source>
</evidence>
<organism evidence="9 10">
    <name type="scientific">Lachancea thermotolerans (strain ATCC 56472 / CBS 6340 / NRRL Y-8284)</name>
    <name type="common">Yeast</name>
    <name type="synonym">Kluyveromyces thermotolerans</name>
    <dbReference type="NCBI Taxonomy" id="559295"/>
    <lineage>
        <taxon>Eukaryota</taxon>
        <taxon>Fungi</taxon>
        <taxon>Dikarya</taxon>
        <taxon>Ascomycota</taxon>
        <taxon>Saccharomycotina</taxon>
        <taxon>Saccharomycetes</taxon>
        <taxon>Saccharomycetales</taxon>
        <taxon>Saccharomycetaceae</taxon>
        <taxon>Lachancea</taxon>
    </lineage>
</organism>
<sequence>MNEAVIEKLLENSRKFLTGAKLICQESNDHLTTTKLRIREWQKFQSKLHFVLDCIQQQTKFLSEILLREGIGRNLIEEEWSQTVLVRLVNDMKFWQNEITKMMNKLDNITNEIDQQHNSKLGDFISRDSSHILDSKLNEIPTIRKQVENITRQYQTMLAKVQSQLVESRMKGLRDEFSSKFGDQCRENLKLNEEFTNEADQLEQELADFLKSFTDHFDKCSALSSRSVSPEDAQNLFEIVERDDKDLAAINSLLQDAAIDVASFVRKVNMLLDERDADKAKMQATLSKLLTELRKHEEYISVFEGISALIQKFKASCLEDIRQTRNLLDFYANFERSYHNLLKEVKRRKETAAKLSQILKSCETQLEQINTADLRERQMFLLENGNYLPETIWPDEIGSLSPLYTLNYEVRKV</sequence>
<dbReference type="GO" id="GO:0034727">
    <property type="term" value="P:piecemeal microautophagy of the nucleus"/>
    <property type="evidence" value="ECO:0007669"/>
    <property type="project" value="TreeGrafter"/>
</dbReference>
<accession>C5DFJ6</accession>
<feature type="domain" description="Autophagy protein ATG17-like" evidence="8">
    <location>
        <begin position="17"/>
        <end position="388"/>
    </location>
</feature>
<feature type="coiled-coil region" evidence="7">
    <location>
        <begin position="85"/>
        <end position="119"/>
    </location>
</feature>
<proteinExistence type="evidence at protein level"/>
<keyword evidence="10" id="KW-1185">Reference proteome</keyword>
<dbReference type="PANTHER" id="PTHR28005">
    <property type="entry name" value="AUTOPHAGY-RELATED PROTEIN 17"/>
    <property type="match status" value="1"/>
</dbReference>
<evidence type="ECO:0000256" key="2">
    <source>
        <dbReference type="ARBA" id="ARBA00013806"/>
    </source>
</evidence>
<dbReference type="GeneID" id="8295635"/>
<dbReference type="GO" id="GO:0000422">
    <property type="term" value="P:autophagy of mitochondrion"/>
    <property type="evidence" value="ECO:0007669"/>
    <property type="project" value="TreeGrafter"/>
</dbReference>
<evidence type="ECO:0000256" key="6">
    <source>
        <dbReference type="RuleBase" id="RU368080"/>
    </source>
</evidence>
<dbReference type="Pfam" id="PF04108">
    <property type="entry name" value="ATG17_like"/>
    <property type="match status" value="1"/>
</dbReference>